<reference evidence="1" key="1">
    <citation type="submission" date="2019-07" db="EMBL/GenBank/DDBJ databases">
        <title>Whole genome shotgun sequence of Lactobacillus kefiri NBRC 15888.</title>
        <authorList>
            <person name="Hosoyama A."/>
            <person name="Uohara A."/>
            <person name="Ohji S."/>
            <person name="Ichikawa N."/>
        </authorList>
    </citation>
    <scope>NUCLEOTIDE SEQUENCE [LARGE SCALE GENOMIC DNA]</scope>
    <source>
        <strain evidence="1">NBRC 15888</strain>
    </source>
</reference>
<gene>
    <name evidence="1" type="ORF">LKE01_12770</name>
</gene>
<organism evidence="1 2">
    <name type="scientific">Lentilactobacillus kefiri</name>
    <name type="common">Lactobacillus kefiri</name>
    <dbReference type="NCBI Taxonomy" id="33962"/>
    <lineage>
        <taxon>Bacteria</taxon>
        <taxon>Bacillati</taxon>
        <taxon>Bacillota</taxon>
        <taxon>Bacilli</taxon>
        <taxon>Lactobacillales</taxon>
        <taxon>Lactobacillaceae</taxon>
        <taxon>Lentilactobacillus</taxon>
    </lineage>
</organism>
<keyword evidence="2" id="KW-1185">Reference proteome</keyword>
<sequence>MTIIKFKLKCDEEKSHLVLAIRELLVGVKQFATLDDYHLRAM</sequence>
<evidence type="ECO:0000313" key="2">
    <source>
        <dbReference type="Proteomes" id="UP000321893"/>
    </source>
</evidence>
<protein>
    <submittedName>
        <fullName evidence="1">Uncharacterized protein</fullName>
    </submittedName>
</protein>
<proteinExistence type="predicted"/>
<dbReference type="AlphaFoldDB" id="A0A511DW27"/>
<comment type="caution">
    <text evidence="1">The sequence shown here is derived from an EMBL/GenBank/DDBJ whole genome shotgun (WGS) entry which is preliminary data.</text>
</comment>
<accession>A0A511DW27</accession>
<dbReference type="EMBL" id="BJVK01000014">
    <property type="protein sequence ID" value="GEL28457.1"/>
    <property type="molecule type" value="Genomic_DNA"/>
</dbReference>
<name>A0A511DW27_LENKE</name>
<evidence type="ECO:0000313" key="1">
    <source>
        <dbReference type="EMBL" id="GEL28457.1"/>
    </source>
</evidence>
<dbReference type="Proteomes" id="UP000321893">
    <property type="component" value="Unassembled WGS sequence"/>
</dbReference>